<dbReference type="AlphaFoldDB" id="A0A8T2TI08"/>
<sequence>MPQSSRVAIGQLRVASQRLEIESGRHSEVPRAEGICKLRREEVEIEEHFVCRWRSYTHIRDRYETLFRGQPILREIMDSRDHRQLRHFLIEIQRHRDALLRLTHAPTQVELEISLSYDK</sequence>
<comment type="caution">
    <text evidence="1">The sequence shown here is derived from an EMBL/GenBank/DDBJ whole genome shotgun (WGS) entry which is preliminary data.</text>
</comment>
<protein>
    <submittedName>
        <fullName evidence="1">Uncharacterized protein</fullName>
    </submittedName>
</protein>
<accession>A0A8T2TI08</accession>
<proteinExistence type="predicted"/>
<keyword evidence="2" id="KW-1185">Reference proteome</keyword>
<evidence type="ECO:0000313" key="2">
    <source>
        <dbReference type="Proteomes" id="UP000825935"/>
    </source>
</evidence>
<evidence type="ECO:0000313" key="1">
    <source>
        <dbReference type="EMBL" id="KAH7422262.1"/>
    </source>
</evidence>
<organism evidence="1 2">
    <name type="scientific">Ceratopteris richardii</name>
    <name type="common">Triangle waterfern</name>
    <dbReference type="NCBI Taxonomy" id="49495"/>
    <lineage>
        <taxon>Eukaryota</taxon>
        <taxon>Viridiplantae</taxon>
        <taxon>Streptophyta</taxon>
        <taxon>Embryophyta</taxon>
        <taxon>Tracheophyta</taxon>
        <taxon>Polypodiopsida</taxon>
        <taxon>Polypodiidae</taxon>
        <taxon>Polypodiales</taxon>
        <taxon>Pteridineae</taxon>
        <taxon>Pteridaceae</taxon>
        <taxon>Parkerioideae</taxon>
        <taxon>Ceratopteris</taxon>
    </lineage>
</organism>
<dbReference type="EMBL" id="CM035417">
    <property type="protein sequence ID" value="KAH7422262.1"/>
    <property type="molecule type" value="Genomic_DNA"/>
</dbReference>
<gene>
    <name evidence="1" type="ORF">KP509_12G000500</name>
</gene>
<dbReference type="Proteomes" id="UP000825935">
    <property type="component" value="Chromosome 12"/>
</dbReference>
<name>A0A8T2TI08_CERRI</name>
<reference evidence="1" key="1">
    <citation type="submission" date="2021-08" db="EMBL/GenBank/DDBJ databases">
        <title>WGS assembly of Ceratopteris richardii.</title>
        <authorList>
            <person name="Marchant D.B."/>
            <person name="Chen G."/>
            <person name="Jenkins J."/>
            <person name="Shu S."/>
            <person name="Leebens-Mack J."/>
            <person name="Grimwood J."/>
            <person name="Schmutz J."/>
            <person name="Soltis P."/>
            <person name="Soltis D."/>
            <person name="Chen Z.-H."/>
        </authorList>
    </citation>
    <scope>NUCLEOTIDE SEQUENCE</scope>
    <source>
        <strain evidence="1">Whitten #5841</strain>
        <tissue evidence="1">Leaf</tissue>
    </source>
</reference>